<dbReference type="InterPro" id="IPR016639">
    <property type="entry name" value="GST_Omega/GSH"/>
</dbReference>
<dbReference type="GO" id="GO:0004364">
    <property type="term" value="F:glutathione transferase activity"/>
    <property type="evidence" value="ECO:0007669"/>
    <property type="project" value="InterPro"/>
</dbReference>
<sequence>MGLASKLFTMLFLLCWFATAIAFSRSPRSVSFPGQTQWCKQAATSLQRKMRHQHQQPFISMATEDKSKVNRGFGILEKAGGLLPQGNLVKTAKFGWKTIWKTFMAELAPQSKDGSYVRPSYDFKGWISYDSKEFPGEEGRYHLYLGQPCPWCHRVSLAVALRGLGPWVSSSYLVDDPERASRGGWAFDRAGPRRDPAFGRADLRELYDLLEPGYTGRCTAPLLVDKKSRKIVSNESGDILKMLNEIRVAGRPHGLPDVDLRPPSLAAEIDALGDRLYTQLNNGVYRAGFATTQGAYDAAVQGVFSALDELEARLRGGGGGGKGGEGEGGGRGGPFLLGPRLTEADVRLFPTAVRFDAAYNTLFKCSKKRLADYPYLMEWMRLMHSLPGVSDTIDIEDCRRSYFEQLFPLNPGGIVPIGASKQDLGLVDFDERTNSIDFGAIFYAHSNNQI</sequence>
<keyword evidence="1" id="KW-0732">Signal</keyword>
<reference evidence="3" key="1">
    <citation type="submission" date="2021-01" db="EMBL/GenBank/DDBJ databases">
        <authorList>
            <person name="Corre E."/>
            <person name="Pelletier E."/>
            <person name="Niang G."/>
            <person name="Scheremetjew M."/>
            <person name="Finn R."/>
            <person name="Kale V."/>
            <person name="Holt S."/>
            <person name="Cochrane G."/>
            <person name="Meng A."/>
            <person name="Brown T."/>
            <person name="Cohen L."/>
        </authorList>
    </citation>
    <scope>NUCLEOTIDE SEQUENCE</scope>
    <source>
        <strain evidence="3">CCMP3107</strain>
    </source>
</reference>
<dbReference type="Gene3D" id="3.40.30.10">
    <property type="entry name" value="Glutaredoxin"/>
    <property type="match status" value="1"/>
</dbReference>
<dbReference type="GO" id="GO:0005737">
    <property type="term" value="C:cytoplasm"/>
    <property type="evidence" value="ECO:0007669"/>
    <property type="project" value="TreeGrafter"/>
</dbReference>
<dbReference type="InterPro" id="IPR036282">
    <property type="entry name" value="Glutathione-S-Trfase_C_sf"/>
</dbReference>
<dbReference type="InterPro" id="IPR040079">
    <property type="entry name" value="Glutathione_S-Trfase"/>
</dbReference>
<evidence type="ECO:0000256" key="1">
    <source>
        <dbReference type="SAM" id="SignalP"/>
    </source>
</evidence>
<protein>
    <recommendedName>
        <fullName evidence="2">GST C-terminal domain-containing protein</fullName>
    </recommendedName>
</protein>
<dbReference type="SFLD" id="SFLDS00019">
    <property type="entry name" value="Glutathione_Transferase_(cytos"/>
    <property type="match status" value="1"/>
</dbReference>
<dbReference type="InterPro" id="IPR010987">
    <property type="entry name" value="Glutathione-S-Trfase_C-like"/>
</dbReference>
<dbReference type="AlphaFoldDB" id="A0A7S3XU05"/>
<dbReference type="Pfam" id="PF13409">
    <property type="entry name" value="GST_N_2"/>
    <property type="match status" value="1"/>
</dbReference>
<dbReference type="PROSITE" id="PS50405">
    <property type="entry name" value="GST_CTER"/>
    <property type="match status" value="1"/>
</dbReference>
<dbReference type="SFLD" id="SFLDG01206">
    <property type="entry name" value="Xi.1"/>
    <property type="match status" value="1"/>
</dbReference>
<dbReference type="InterPro" id="IPR004045">
    <property type="entry name" value="Glutathione_S-Trfase_N"/>
</dbReference>
<dbReference type="Gene3D" id="1.20.1050.10">
    <property type="match status" value="1"/>
</dbReference>
<dbReference type="PANTHER" id="PTHR32419">
    <property type="entry name" value="GLUTATHIONYL-HYDROQUINONE REDUCTASE"/>
    <property type="match status" value="1"/>
</dbReference>
<feature type="chain" id="PRO_5030909283" description="GST C-terminal domain-containing protein" evidence="1">
    <location>
        <begin position="23"/>
        <end position="450"/>
    </location>
</feature>
<accession>A0A7S3XU05</accession>
<dbReference type="CDD" id="cd03190">
    <property type="entry name" value="GST_C_Omega_like"/>
    <property type="match status" value="1"/>
</dbReference>
<name>A0A7S3XU05_HETAK</name>
<dbReference type="InterPro" id="IPR036249">
    <property type="entry name" value="Thioredoxin-like_sf"/>
</dbReference>
<feature type="domain" description="GST C-terminal" evidence="2">
    <location>
        <begin position="262"/>
        <end position="409"/>
    </location>
</feature>
<dbReference type="PANTHER" id="PTHR32419:SF6">
    <property type="entry name" value="GLUTATHIONE S-TRANSFERASE OMEGA-LIKE 1-RELATED"/>
    <property type="match status" value="1"/>
</dbReference>
<feature type="signal peptide" evidence="1">
    <location>
        <begin position="1"/>
        <end position="22"/>
    </location>
</feature>
<proteinExistence type="predicted"/>
<organism evidence="3">
    <name type="scientific">Heterosigma akashiwo</name>
    <name type="common">Chromophytic alga</name>
    <name type="synonym">Heterosigma carterae</name>
    <dbReference type="NCBI Taxonomy" id="2829"/>
    <lineage>
        <taxon>Eukaryota</taxon>
        <taxon>Sar</taxon>
        <taxon>Stramenopiles</taxon>
        <taxon>Ochrophyta</taxon>
        <taxon>Raphidophyceae</taxon>
        <taxon>Chattonellales</taxon>
        <taxon>Chattonellaceae</taxon>
        <taxon>Heterosigma</taxon>
    </lineage>
</organism>
<dbReference type="SFLD" id="SFLDG01148">
    <property type="entry name" value="Xi_(cytGST)"/>
    <property type="match status" value="1"/>
</dbReference>
<dbReference type="SUPFAM" id="SSF47616">
    <property type="entry name" value="GST C-terminal domain-like"/>
    <property type="match status" value="1"/>
</dbReference>
<dbReference type="SUPFAM" id="SSF52833">
    <property type="entry name" value="Thioredoxin-like"/>
    <property type="match status" value="1"/>
</dbReference>
<evidence type="ECO:0000259" key="2">
    <source>
        <dbReference type="PROSITE" id="PS50405"/>
    </source>
</evidence>
<dbReference type="InterPro" id="IPR047047">
    <property type="entry name" value="GST_Omega-like_C"/>
</dbReference>
<dbReference type="EMBL" id="HBIU01023679">
    <property type="protein sequence ID" value="CAE0632307.1"/>
    <property type="molecule type" value="Transcribed_RNA"/>
</dbReference>
<dbReference type="Pfam" id="PF13410">
    <property type="entry name" value="GST_C_2"/>
    <property type="match status" value="1"/>
</dbReference>
<evidence type="ECO:0000313" key="3">
    <source>
        <dbReference type="EMBL" id="CAE0632307.1"/>
    </source>
</evidence>
<gene>
    <name evidence="3" type="ORF">HAKA00212_LOCUS11012</name>
</gene>